<feature type="region of interest" description="Disordered" evidence="1">
    <location>
        <begin position="63"/>
        <end position="98"/>
    </location>
</feature>
<evidence type="ECO:0000313" key="2">
    <source>
        <dbReference type="EMBL" id="KAL1545113.1"/>
    </source>
</evidence>
<sequence length="131" mass="13812">MSTGAALVPPFHHRCHRAVTAHQSSQPLSLLARTSVSSTLSVGSHGECNQGCCLSTIPSQCDATPSFNSPDTRSDSTTTPSSRHRALTHRSPCQTSLHQRSSASLLYAVSTAVSVHPSSSPSDWTRSCPSP</sequence>
<dbReference type="Proteomes" id="UP001567538">
    <property type="component" value="Unassembled WGS sequence"/>
</dbReference>
<evidence type="ECO:0000256" key="1">
    <source>
        <dbReference type="SAM" id="MobiDB-lite"/>
    </source>
</evidence>
<protein>
    <submittedName>
        <fullName evidence="2">Uncharacterized protein</fullName>
    </submittedName>
</protein>
<accession>A0ABD1GLV1</accession>
<comment type="caution">
    <text evidence="2">The sequence shown here is derived from an EMBL/GenBank/DDBJ whole genome shotgun (WGS) entry which is preliminary data.</text>
</comment>
<proteinExistence type="predicted"/>
<feature type="compositionally biased region" description="Low complexity" evidence="1">
    <location>
        <begin position="69"/>
        <end position="81"/>
    </location>
</feature>
<keyword evidence="3" id="KW-1185">Reference proteome</keyword>
<gene>
    <name evidence="2" type="ORF">AAHA92_21874</name>
</gene>
<name>A0ABD1GLV1_SALDI</name>
<organism evidence="2 3">
    <name type="scientific">Salvia divinorum</name>
    <name type="common">Maria pastora</name>
    <name type="synonym">Diviner's sage</name>
    <dbReference type="NCBI Taxonomy" id="28513"/>
    <lineage>
        <taxon>Eukaryota</taxon>
        <taxon>Viridiplantae</taxon>
        <taxon>Streptophyta</taxon>
        <taxon>Embryophyta</taxon>
        <taxon>Tracheophyta</taxon>
        <taxon>Spermatophyta</taxon>
        <taxon>Magnoliopsida</taxon>
        <taxon>eudicotyledons</taxon>
        <taxon>Gunneridae</taxon>
        <taxon>Pentapetalae</taxon>
        <taxon>asterids</taxon>
        <taxon>lamiids</taxon>
        <taxon>Lamiales</taxon>
        <taxon>Lamiaceae</taxon>
        <taxon>Nepetoideae</taxon>
        <taxon>Mentheae</taxon>
        <taxon>Salviinae</taxon>
        <taxon>Salvia</taxon>
        <taxon>Salvia subgen. Calosphace</taxon>
    </lineage>
</organism>
<dbReference type="EMBL" id="JBEAFC010000008">
    <property type="protein sequence ID" value="KAL1545113.1"/>
    <property type="molecule type" value="Genomic_DNA"/>
</dbReference>
<dbReference type="AlphaFoldDB" id="A0ABD1GLV1"/>
<reference evidence="2 3" key="1">
    <citation type="submission" date="2024-06" db="EMBL/GenBank/DDBJ databases">
        <title>A chromosome level genome sequence of Diviner's sage (Salvia divinorum).</title>
        <authorList>
            <person name="Ford S.A."/>
            <person name="Ro D.-K."/>
            <person name="Ness R.W."/>
            <person name="Phillips M.A."/>
        </authorList>
    </citation>
    <scope>NUCLEOTIDE SEQUENCE [LARGE SCALE GENOMIC DNA]</scope>
    <source>
        <strain evidence="2">SAF-2024a</strain>
        <tissue evidence="2">Leaf</tissue>
    </source>
</reference>
<evidence type="ECO:0000313" key="3">
    <source>
        <dbReference type="Proteomes" id="UP001567538"/>
    </source>
</evidence>